<evidence type="ECO:0000256" key="11">
    <source>
        <dbReference type="SAM" id="MobiDB-lite"/>
    </source>
</evidence>
<dbReference type="Gene3D" id="3.40.190.10">
    <property type="entry name" value="Periplasmic binding protein-like II"/>
    <property type="match status" value="1"/>
</dbReference>
<feature type="compositionally biased region" description="Basic and acidic residues" evidence="11">
    <location>
        <begin position="470"/>
        <end position="482"/>
    </location>
</feature>
<feature type="transmembrane region" description="Helical" evidence="12">
    <location>
        <begin position="238"/>
        <end position="262"/>
    </location>
</feature>
<keyword evidence="2" id="KW-0813">Transport</keyword>
<feature type="region of interest" description="Disordered" evidence="11">
    <location>
        <begin position="454"/>
        <end position="546"/>
    </location>
</feature>
<evidence type="ECO:0000256" key="12">
    <source>
        <dbReference type="SAM" id="Phobius"/>
    </source>
</evidence>
<evidence type="ECO:0000259" key="13">
    <source>
        <dbReference type="SMART" id="SM00079"/>
    </source>
</evidence>
<evidence type="ECO:0000313" key="14">
    <source>
        <dbReference type="EnsemblPlants" id="EMT11602"/>
    </source>
</evidence>
<evidence type="ECO:0000256" key="2">
    <source>
        <dbReference type="ARBA" id="ARBA00022448"/>
    </source>
</evidence>
<evidence type="ECO:0000256" key="5">
    <source>
        <dbReference type="ARBA" id="ARBA00023065"/>
    </source>
</evidence>
<dbReference type="InterPro" id="IPR001320">
    <property type="entry name" value="Iontro_rcpt_C"/>
</dbReference>
<keyword evidence="10" id="KW-0407">Ion channel</keyword>
<name>M8B4D4_AEGTA</name>
<dbReference type="CDD" id="cd13686">
    <property type="entry name" value="GluR_Plant"/>
    <property type="match status" value="1"/>
</dbReference>
<evidence type="ECO:0000256" key="1">
    <source>
        <dbReference type="ARBA" id="ARBA00004141"/>
    </source>
</evidence>
<evidence type="ECO:0000256" key="7">
    <source>
        <dbReference type="ARBA" id="ARBA00023170"/>
    </source>
</evidence>
<dbReference type="GO" id="GO:0016020">
    <property type="term" value="C:membrane"/>
    <property type="evidence" value="ECO:0007669"/>
    <property type="project" value="UniProtKB-SubCell"/>
</dbReference>
<feature type="transmembrane region" description="Helical" evidence="12">
    <location>
        <begin position="424"/>
        <end position="447"/>
    </location>
</feature>
<accession>M8B4D4</accession>
<proteinExistence type="predicted"/>
<evidence type="ECO:0000256" key="9">
    <source>
        <dbReference type="ARBA" id="ARBA00023286"/>
    </source>
</evidence>
<dbReference type="EnsemblPlants" id="EMT11602">
    <property type="protein sequence ID" value="EMT11602"/>
    <property type="gene ID" value="F775_14186"/>
</dbReference>
<organism evidence="14">
    <name type="scientific">Aegilops tauschii</name>
    <name type="common">Tausch's goatgrass</name>
    <name type="synonym">Aegilops squarrosa</name>
    <dbReference type="NCBI Taxonomy" id="37682"/>
    <lineage>
        <taxon>Eukaryota</taxon>
        <taxon>Viridiplantae</taxon>
        <taxon>Streptophyta</taxon>
        <taxon>Embryophyta</taxon>
        <taxon>Tracheophyta</taxon>
        <taxon>Spermatophyta</taxon>
        <taxon>Magnoliopsida</taxon>
        <taxon>Liliopsida</taxon>
        <taxon>Poales</taxon>
        <taxon>Poaceae</taxon>
        <taxon>BOP clade</taxon>
        <taxon>Pooideae</taxon>
        <taxon>Triticodae</taxon>
        <taxon>Triticeae</taxon>
        <taxon>Triticinae</taxon>
        <taxon>Aegilops</taxon>
    </lineage>
</organism>
<dbReference type="GO" id="GO:0015276">
    <property type="term" value="F:ligand-gated monoatomic ion channel activity"/>
    <property type="evidence" value="ECO:0007669"/>
    <property type="project" value="InterPro"/>
</dbReference>
<keyword evidence="6 12" id="KW-0472">Membrane</keyword>
<evidence type="ECO:0000256" key="6">
    <source>
        <dbReference type="ARBA" id="ARBA00023136"/>
    </source>
</evidence>
<keyword evidence="4 12" id="KW-1133">Transmembrane helix</keyword>
<evidence type="ECO:0000256" key="4">
    <source>
        <dbReference type="ARBA" id="ARBA00022989"/>
    </source>
</evidence>
<dbReference type="AlphaFoldDB" id="M8B4D4"/>
<evidence type="ECO:0000256" key="8">
    <source>
        <dbReference type="ARBA" id="ARBA00023180"/>
    </source>
</evidence>
<dbReference type="InterPro" id="IPR015683">
    <property type="entry name" value="Ionotropic_Glu_rcpt"/>
</dbReference>
<comment type="subcellular location">
    <subcellularLocation>
        <location evidence="1">Membrane</location>
        <topology evidence="1">Multi-pass membrane protein</topology>
    </subcellularLocation>
</comment>
<keyword evidence="9" id="KW-1071">Ligand-gated ion channel</keyword>
<dbReference type="Pfam" id="PF00060">
    <property type="entry name" value="Lig_chan"/>
    <property type="match status" value="1"/>
</dbReference>
<reference evidence="14" key="1">
    <citation type="submission" date="2015-06" db="UniProtKB">
        <authorList>
            <consortium name="EnsemblPlants"/>
        </authorList>
    </citation>
    <scope>IDENTIFICATION</scope>
</reference>
<keyword evidence="7" id="KW-0675">Receptor</keyword>
<dbReference type="SUPFAM" id="SSF53850">
    <property type="entry name" value="Periplasmic binding protein-like II"/>
    <property type="match status" value="1"/>
</dbReference>
<evidence type="ECO:0000256" key="10">
    <source>
        <dbReference type="ARBA" id="ARBA00023303"/>
    </source>
</evidence>
<evidence type="ECO:0000256" key="3">
    <source>
        <dbReference type="ARBA" id="ARBA00022692"/>
    </source>
</evidence>
<keyword evidence="8" id="KW-0325">Glycoprotein</keyword>
<dbReference type="SMART" id="SM00079">
    <property type="entry name" value="PBPe"/>
    <property type="match status" value="1"/>
</dbReference>
<keyword evidence="5" id="KW-0406">Ion transport</keyword>
<protein>
    <submittedName>
        <fullName evidence="14">Glutamate receptor 2.6</fullName>
    </submittedName>
</protein>
<feature type="domain" description="Ionotropic glutamate receptor C-terminal" evidence="13">
    <location>
        <begin position="109"/>
        <end position="401"/>
    </location>
</feature>
<sequence length="546" mass="60175">MRLSFAAEDLIKNDQVQAIIGGPQPLTKADHGIHLAQNNHIPFLSYNISPISCVFWLEETATASVGHPKIGFTFGSSDSMIFLYPKTVRRNDMKLDTQNSSQDCEGQTVLKIAVPLKNGFHEFVEVTGPISEKQNITGYSIDIFEAAMRTLHPVPCYEFIVFDGPYDELVGNVSLGVYDGAVGDVTITVQRVTVADFTVPYTQSGVSMLVLTEDEPNTISWTFVKPLSQSIRSPLTKIVVVIWCFVVLILVQSYTASLSSMLTAKRLRPRVSNLDQLQRNGDFVGYQDDSFVRSFLINRHNISESRLRNYSTKEEYDVALRKGSKNGGVSAIVDEIPYLTSFISDSRYKKDFMMLGCIYKTPGFGFAFRQGFPLVHNLSTAILNLAEGVSGSQIEVKWFGITLPSIGASTISESDSAPLTLQSFSGLFVITGSISTLMLLIGIVKLFNDKSNTSRNTLRDQPLGEASNDDTNRYNSDEDSHSIRMSVGNNPDPDQQPLREVSNDDFQGVHREGGNDGGAQPDLMEQNGMHNGSMPAGHTQIEMSNV</sequence>
<keyword evidence="3 12" id="KW-0812">Transmembrane</keyword>
<dbReference type="PANTHER" id="PTHR18966">
    <property type="entry name" value="IONOTROPIC GLUTAMATE RECEPTOR"/>
    <property type="match status" value="1"/>
</dbReference>